<dbReference type="CDD" id="cd00761">
    <property type="entry name" value="Glyco_tranf_GTA_type"/>
    <property type="match status" value="1"/>
</dbReference>
<dbReference type="EMBL" id="SWBQ01000001">
    <property type="protein sequence ID" value="TKC09330.1"/>
    <property type="molecule type" value="Genomic_DNA"/>
</dbReference>
<sequence length="277" mass="31259">MQLLNQKKMRSIRIPKDINYYINNSLSKEEMCLKAAEAYKNLNTQDPQISIVMPAYNESHNIVPTLWSLCANNTKLGVEIIVSNNNSSDDTGALASACGVTCIFEGKQGITFARNAGLEVARGKYIVNADADTIYPKDWIEEMVRPLIQDENTAITYGRFAFIPIGSTGRFTYFFYEYLAELSRWYNKKVKDEAVNVYGFNSAFRKEQGLQVEGFNHPPGTNEDGWLAVKLREKGFGVPHYVTAIKAMVWTTDRRIQIDGGLFKGTIKRAKRLLNLG</sequence>
<keyword evidence="3 5" id="KW-0808">Transferase</keyword>
<dbReference type="InterPro" id="IPR029044">
    <property type="entry name" value="Nucleotide-diphossugar_trans"/>
</dbReference>
<keyword evidence="6" id="KW-1185">Reference proteome</keyword>
<dbReference type="InterPro" id="IPR001173">
    <property type="entry name" value="Glyco_trans_2-like"/>
</dbReference>
<feature type="domain" description="Glycosyltransferase 2-like" evidence="4">
    <location>
        <begin position="50"/>
        <end position="203"/>
    </location>
</feature>
<dbReference type="PANTHER" id="PTHR43630:SF1">
    <property type="entry name" value="POLY-BETA-1,6-N-ACETYL-D-GLUCOSAMINE SYNTHASE"/>
    <property type="match status" value="1"/>
</dbReference>
<dbReference type="RefSeq" id="WP_136834741.1">
    <property type="nucleotide sequence ID" value="NZ_SWBQ01000001.1"/>
</dbReference>
<protein>
    <submittedName>
        <fullName evidence="5">Glycosyltransferase family 2 protein</fullName>
    </submittedName>
</protein>
<evidence type="ECO:0000256" key="2">
    <source>
        <dbReference type="ARBA" id="ARBA00022676"/>
    </source>
</evidence>
<dbReference type="PANTHER" id="PTHR43630">
    <property type="entry name" value="POLY-BETA-1,6-N-ACETYL-D-GLUCOSAMINE SYNTHASE"/>
    <property type="match status" value="1"/>
</dbReference>
<dbReference type="Pfam" id="PF00535">
    <property type="entry name" value="Glycos_transf_2"/>
    <property type="match status" value="1"/>
</dbReference>
<proteinExistence type="inferred from homology"/>
<reference evidence="5 6" key="1">
    <citation type="submission" date="2019-04" db="EMBL/GenBank/DDBJ databases">
        <title>Pedobacter sp. RP-3-15 sp. nov., isolated from Arctic soil.</title>
        <authorList>
            <person name="Dahal R.H."/>
            <person name="Kim D.-U."/>
        </authorList>
    </citation>
    <scope>NUCLEOTIDE SEQUENCE [LARGE SCALE GENOMIC DNA]</scope>
    <source>
        <strain evidence="5 6">RP-3-15</strain>
    </source>
</reference>
<evidence type="ECO:0000259" key="4">
    <source>
        <dbReference type="Pfam" id="PF00535"/>
    </source>
</evidence>
<evidence type="ECO:0000313" key="5">
    <source>
        <dbReference type="EMBL" id="TKC09330.1"/>
    </source>
</evidence>
<organism evidence="5 6">
    <name type="scientific">Pedobacter frigoris</name>
    <dbReference type="NCBI Taxonomy" id="2571272"/>
    <lineage>
        <taxon>Bacteria</taxon>
        <taxon>Pseudomonadati</taxon>
        <taxon>Bacteroidota</taxon>
        <taxon>Sphingobacteriia</taxon>
        <taxon>Sphingobacteriales</taxon>
        <taxon>Sphingobacteriaceae</taxon>
        <taxon>Pedobacter</taxon>
    </lineage>
</organism>
<dbReference type="SUPFAM" id="SSF53448">
    <property type="entry name" value="Nucleotide-diphospho-sugar transferases"/>
    <property type="match status" value="1"/>
</dbReference>
<keyword evidence="2" id="KW-0328">Glycosyltransferase</keyword>
<dbReference type="AlphaFoldDB" id="A0A4U1CQZ8"/>
<comment type="caution">
    <text evidence="5">The sequence shown here is derived from an EMBL/GenBank/DDBJ whole genome shotgun (WGS) entry which is preliminary data.</text>
</comment>
<dbReference type="GO" id="GO:0016757">
    <property type="term" value="F:glycosyltransferase activity"/>
    <property type="evidence" value="ECO:0007669"/>
    <property type="project" value="UniProtKB-KW"/>
</dbReference>
<evidence type="ECO:0000313" key="6">
    <source>
        <dbReference type="Proteomes" id="UP000307244"/>
    </source>
</evidence>
<evidence type="ECO:0000256" key="1">
    <source>
        <dbReference type="ARBA" id="ARBA00006739"/>
    </source>
</evidence>
<accession>A0A4U1CQZ8</accession>
<gene>
    <name evidence="5" type="ORF">FA047_04350</name>
</gene>
<dbReference type="Proteomes" id="UP000307244">
    <property type="component" value="Unassembled WGS sequence"/>
</dbReference>
<comment type="similarity">
    <text evidence="1">Belongs to the glycosyltransferase 2 family.</text>
</comment>
<evidence type="ECO:0000256" key="3">
    <source>
        <dbReference type="ARBA" id="ARBA00022679"/>
    </source>
</evidence>
<dbReference type="Gene3D" id="3.90.550.10">
    <property type="entry name" value="Spore Coat Polysaccharide Biosynthesis Protein SpsA, Chain A"/>
    <property type="match status" value="1"/>
</dbReference>
<name>A0A4U1CQZ8_9SPHI</name>
<dbReference type="OrthoDB" id="1016922at2"/>